<evidence type="ECO:0000256" key="2">
    <source>
        <dbReference type="ARBA" id="ARBA00004198"/>
    </source>
</evidence>
<dbReference type="FunFam" id="2.30.29.30:FF:000085">
    <property type="entry name" value="Pleckstrin homology domain-containing family A member 8"/>
    <property type="match status" value="1"/>
</dbReference>
<dbReference type="CDD" id="cd01247">
    <property type="entry name" value="PH_FAPP1_FAPP2"/>
    <property type="match status" value="1"/>
</dbReference>
<dbReference type="eggNOG" id="ENOG502QPTX">
    <property type="taxonomic scope" value="Eukaryota"/>
</dbReference>
<dbReference type="Pfam" id="PF00169">
    <property type="entry name" value="PH"/>
    <property type="match status" value="1"/>
</dbReference>
<dbReference type="EC" id="2.7.11.9" evidence="8"/>
<dbReference type="GO" id="GO:0005802">
    <property type="term" value="C:trans-Golgi network"/>
    <property type="evidence" value="ECO:0007669"/>
    <property type="project" value="TreeGrafter"/>
</dbReference>
<keyword evidence="5" id="KW-0472">Membrane</keyword>
<dbReference type="GO" id="GO:0004674">
    <property type="term" value="F:protein serine/threonine kinase activity"/>
    <property type="evidence" value="ECO:0007669"/>
    <property type="project" value="UniProtKB-EC"/>
</dbReference>
<dbReference type="FunCoup" id="E0V9Z6">
    <property type="interactions" value="5"/>
</dbReference>
<reference evidence="8" key="2">
    <citation type="submission" date="2007-04" db="EMBL/GenBank/DDBJ databases">
        <title>The genome of the human body louse.</title>
        <authorList>
            <consortium name="The Human Body Louse Genome Consortium"/>
            <person name="Kirkness E."/>
            <person name="Walenz B."/>
            <person name="Hass B."/>
            <person name="Bruggner R."/>
            <person name="Strausberg R."/>
        </authorList>
    </citation>
    <scope>NUCLEOTIDE SEQUENCE</scope>
    <source>
        <strain evidence="8">USDA</strain>
    </source>
</reference>
<dbReference type="OMA" id="CMKFANA"/>
<dbReference type="InterPro" id="IPR001849">
    <property type="entry name" value="PH_domain"/>
</dbReference>
<dbReference type="GeneID" id="8233903"/>
<feature type="region of interest" description="Disordered" evidence="6">
    <location>
        <begin position="198"/>
        <end position="225"/>
    </location>
</feature>
<dbReference type="PROSITE" id="PS50003">
    <property type="entry name" value="PH_DOMAIN"/>
    <property type="match status" value="1"/>
</dbReference>
<evidence type="ECO:0000313" key="10">
    <source>
        <dbReference type="Proteomes" id="UP000009046"/>
    </source>
</evidence>
<evidence type="ECO:0000256" key="3">
    <source>
        <dbReference type="ARBA" id="ARBA00022553"/>
    </source>
</evidence>
<reference evidence="8" key="1">
    <citation type="submission" date="2007-04" db="EMBL/GenBank/DDBJ databases">
        <title>Annotation of Pediculus humanus corporis strain USDA.</title>
        <authorList>
            <person name="Kirkness E."/>
            <person name="Hannick L."/>
            <person name="Hass B."/>
            <person name="Bruggner R."/>
            <person name="Lawson D."/>
            <person name="Bidwell S."/>
            <person name="Joardar V."/>
            <person name="Caler E."/>
            <person name="Walenz B."/>
            <person name="Inman J."/>
            <person name="Schobel S."/>
            <person name="Galinsky K."/>
            <person name="Amedeo P."/>
            <person name="Strausberg R."/>
        </authorList>
    </citation>
    <scope>NUCLEOTIDE SEQUENCE</scope>
    <source>
        <strain evidence="8">USDA</strain>
    </source>
</reference>
<organism>
    <name type="scientific">Pediculus humanus subsp. corporis</name>
    <name type="common">Body louse</name>
    <dbReference type="NCBI Taxonomy" id="121224"/>
    <lineage>
        <taxon>Eukaryota</taxon>
        <taxon>Metazoa</taxon>
        <taxon>Ecdysozoa</taxon>
        <taxon>Arthropoda</taxon>
        <taxon>Hexapoda</taxon>
        <taxon>Insecta</taxon>
        <taxon>Pterygota</taxon>
        <taxon>Neoptera</taxon>
        <taxon>Paraneoptera</taxon>
        <taxon>Psocodea</taxon>
        <taxon>Troctomorpha</taxon>
        <taxon>Phthiraptera</taxon>
        <taxon>Anoplura</taxon>
        <taxon>Pediculidae</taxon>
        <taxon>Pediculus</taxon>
    </lineage>
</organism>
<gene>
    <name evidence="9" type="primary">8233903</name>
    <name evidence="8" type="ORF">Phum_PHUM024490</name>
</gene>
<evidence type="ECO:0000256" key="1">
    <source>
        <dbReference type="ARBA" id="ARBA00004170"/>
    </source>
</evidence>
<dbReference type="GO" id="GO:0007032">
    <property type="term" value="P:endosome organization"/>
    <property type="evidence" value="ECO:0007669"/>
    <property type="project" value="TreeGrafter"/>
</dbReference>
<dbReference type="GO" id="GO:0005829">
    <property type="term" value="C:cytosol"/>
    <property type="evidence" value="ECO:0007669"/>
    <property type="project" value="GOC"/>
</dbReference>
<dbReference type="RefSeq" id="XP_002422940.1">
    <property type="nucleotide sequence ID" value="XM_002422895.1"/>
</dbReference>
<dbReference type="GO" id="GO:0016020">
    <property type="term" value="C:membrane"/>
    <property type="evidence" value="ECO:0007669"/>
    <property type="project" value="UniProtKB-SubCell"/>
</dbReference>
<name>E0V9Z6_PEDHC</name>
<dbReference type="Proteomes" id="UP000009046">
    <property type="component" value="Unassembled WGS sequence"/>
</dbReference>
<dbReference type="STRING" id="121224.E0V9Z6"/>
<dbReference type="EMBL" id="AAZO01000294">
    <property type="status" value="NOT_ANNOTATED_CDS"/>
    <property type="molecule type" value="Genomic_DNA"/>
</dbReference>
<dbReference type="EMBL" id="DS235001">
    <property type="protein sequence ID" value="EEB10202.1"/>
    <property type="molecule type" value="Genomic_DNA"/>
</dbReference>
<protein>
    <submittedName>
        <fullName evidence="8">Phosphoinositol 4-phosphate adaptor protein, putative</fullName>
        <ecNumber evidence="8">2.7.11.9</ecNumber>
    </submittedName>
</protein>
<feature type="domain" description="PH" evidence="7">
    <location>
        <begin position="1"/>
        <end position="93"/>
    </location>
</feature>
<proteinExistence type="predicted"/>
<dbReference type="Gene3D" id="2.30.29.30">
    <property type="entry name" value="Pleckstrin-homology domain (PH domain)/Phosphotyrosine-binding domain (PTB)"/>
    <property type="match status" value="1"/>
</dbReference>
<dbReference type="GO" id="GO:0005769">
    <property type="term" value="C:early endosome"/>
    <property type="evidence" value="ECO:0007669"/>
    <property type="project" value="TreeGrafter"/>
</dbReference>
<evidence type="ECO:0000256" key="5">
    <source>
        <dbReference type="ARBA" id="ARBA00023136"/>
    </source>
</evidence>
<dbReference type="PANTHER" id="PTHR22902:SF27">
    <property type="entry name" value="PLECKSTRIN HOMOLOGY DOMAIN-CONTAINING FAMILY A MEMBER 3"/>
    <property type="match status" value="1"/>
</dbReference>
<dbReference type="KEGG" id="phu:Phum_PHUM024490"/>
<evidence type="ECO:0000313" key="8">
    <source>
        <dbReference type="EMBL" id="EEB10202.1"/>
    </source>
</evidence>
<comment type="subcellular location">
    <subcellularLocation>
        <location evidence="2">Golgi apparatus</location>
        <location evidence="2">trans-Golgi network membrane</location>
    </subcellularLocation>
    <subcellularLocation>
        <location evidence="1">Membrane</location>
        <topology evidence="1">Peripheral membrane protein</topology>
    </subcellularLocation>
</comment>
<evidence type="ECO:0000313" key="9">
    <source>
        <dbReference type="EnsemblMetazoa" id="PHUM024490-PA"/>
    </source>
</evidence>
<dbReference type="CTD" id="8233903"/>
<keyword evidence="4" id="KW-0333">Golgi apparatus</keyword>
<dbReference type="SUPFAM" id="SSF50729">
    <property type="entry name" value="PH domain-like"/>
    <property type="match status" value="1"/>
</dbReference>
<dbReference type="InParanoid" id="E0V9Z6"/>
<evidence type="ECO:0000256" key="6">
    <source>
        <dbReference type="SAM" id="MobiDB-lite"/>
    </source>
</evidence>
<keyword evidence="8" id="KW-0808">Transferase</keyword>
<dbReference type="EnsemblMetazoa" id="PHUM024490-RA">
    <property type="protein sequence ID" value="PHUM024490-PA"/>
    <property type="gene ID" value="PHUM024490"/>
</dbReference>
<dbReference type="PANTHER" id="PTHR22902">
    <property type="entry name" value="SESQUIPEDALIAN"/>
    <property type="match status" value="1"/>
</dbReference>
<dbReference type="InterPro" id="IPR045188">
    <property type="entry name" value="Boi1/Boi2-like"/>
</dbReference>
<dbReference type="InterPro" id="IPR011993">
    <property type="entry name" value="PH-like_dom_sf"/>
</dbReference>
<dbReference type="SMART" id="SM00233">
    <property type="entry name" value="PH"/>
    <property type="match status" value="1"/>
</dbReference>
<dbReference type="AlphaFoldDB" id="E0V9Z6"/>
<dbReference type="GO" id="GO:0042147">
    <property type="term" value="P:retrograde transport, endosome to Golgi"/>
    <property type="evidence" value="ECO:0007669"/>
    <property type="project" value="TreeGrafter"/>
</dbReference>
<evidence type="ECO:0000259" key="7">
    <source>
        <dbReference type="PROSITE" id="PS50003"/>
    </source>
</evidence>
<dbReference type="HOGENOM" id="CLU_1436177_0_0_1"/>
<dbReference type="GO" id="GO:0055037">
    <property type="term" value="C:recycling endosome"/>
    <property type="evidence" value="ECO:0007669"/>
    <property type="project" value="TreeGrafter"/>
</dbReference>
<keyword evidence="10" id="KW-1185">Reference proteome</keyword>
<sequence length="225" mass="25642">MEGVLWKWTNYWSGWQMRWFVLKNGILSYYKSQEEVDQGCKGSLKVSACEIIVHSTDHTRLEISIPGEQHMYLKASSKQERQKWLVALGSSKACMTTRGRKEHFDIGNGDSLKSKKFELKLYCDLLMQQVHQVKTCVSDKNNIDVNSLNEATNLLSVTCDTFITTLDDCMKLSDANFLLELSHHPPTDTLVPLGCHQKGKPTVPNMKRSSSYESPPDLKPNERKT</sequence>
<dbReference type="GO" id="GO:0001881">
    <property type="term" value="P:receptor recycling"/>
    <property type="evidence" value="ECO:0007669"/>
    <property type="project" value="TreeGrafter"/>
</dbReference>
<dbReference type="OrthoDB" id="1854502at2759"/>
<accession>E0V9Z6</accession>
<keyword evidence="3" id="KW-0597">Phosphoprotein</keyword>
<evidence type="ECO:0000256" key="4">
    <source>
        <dbReference type="ARBA" id="ARBA00023034"/>
    </source>
</evidence>
<dbReference type="VEuPathDB" id="VectorBase:PHUM024490"/>
<reference evidence="9" key="3">
    <citation type="submission" date="2020-05" db="UniProtKB">
        <authorList>
            <consortium name="EnsemblMetazoa"/>
        </authorList>
    </citation>
    <scope>IDENTIFICATION</scope>
    <source>
        <strain evidence="9">USDA</strain>
    </source>
</reference>